<organism evidence="23 25">
    <name type="scientific">Lingula anatina</name>
    <name type="common">Brachiopod</name>
    <name type="synonym">Lingula unguis</name>
    <dbReference type="NCBI Taxonomy" id="7574"/>
    <lineage>
        <taxon>Eukaryota</taxon>
        <taxon>Metazoa</taxon>
        <taxon>Spiralia</taxon>
        <taxon>Lophotrochozoa</taxon>
        <taxon>Brachiopoda</taxon>
        <taxon>Linguliformea</taxon>
        <taxon>Lingulata</taxon>
        <taxon>Lingulida</taxon>
        <taxon>Linguloidea</taxon>
        <taxon>Lingulidae</taxon>
        <taxon>Lingula</taxon>
    </lineage>
</organism>
<keyword evidence="5 19" id="KW-0812">Transmembrane</keyword>
<dbReference type="CDD" id="cd00096">
    <property type="entry name" value="Ig"/>
    <property type="match status" value="2"/>
</dbReference>
<dbReference type="GeneID" id="106158086"/>
<reference evidence="24 25" key="1">
    <citation type="submission" date="2025-04" db="UniProtKB">
        <authorList>
            <consortium name="RefSeq"/>
        </authorList>
    </citation>
    <scope>IDENTIFICATION</scope>
    <source>
        <tissue evidence="24 25">Gonads</tissue>
    </source>
</reference>
<proteinExistence type="inferred from homology"/>
<dbReference type="GO" id="GO:0004714">
    <property type="term" value="F:transmembrane receptor protein tyrosine kinase activity"/>
    <property type="evidence" value="ECO:0007669"/>
    <property type="project" value="UniProtKB-EC"/>
</dbReference>
<feature type="domain" description="Ig-like" evidence="21">
    <location>
        <begin position="341"/>
        <end position="424"/>
    </location>
</feature>
<gene>
    <name evidence="24 25" type="primary">LOC106158086</name>
</gene>
<dbReference type="PROSITE" id="PS50011">
    <property type="entry name" value="PROTEIN_KINASE_DOM"/>
    <property type="match status" value="1"/>
</dbReference>
<evidence type="ECO:0000256" key="15">
    <source>
        <dbReference type="ARBA" id="ARBA00023170"/>
    </source>
</evidence>
<dbReference type="GO" id="GO:0007169">
    <property type="term" value="P:cell surface receptor protein tyrosine kinase signaling pathway"/>
    <property type="evidence" value="ECO:0007669"/>
    <property type="project" value="TreeGrafter"/>
</dbReference>
<feature type="domain" description="Ig-like" evidence="21">
    <location>
        <begin position="634"/>
        <end position="719"/>
    </location>
</feature>
<feature type="domain" description="Fibronectin type-III" evidence="22">
    <location>
        <begin position="934"/>
        <end position="1034"/>
    </location>
</feature>
<dbReference type="STRING" id="7574.A0A1S3HV38"/>
<keyword evidence="14" id="KW-1015">Disulfide bond</keyword>
<keyword evidence="11 19" id="KW-1133">Transmembrane helix</keyword>
<dbReference type="PROSITE" id="PS00109">
    <property type="entry name" value="PROTEIN_KINASE_TYR"/>
    <property type="match status" value="1"/>
</dbReference>
<keyword evidence="8" id="KW-0547">Nucleotide-binding</keyword>
<sequence>MDVICKVRHSWTLEWKEILVILTIVGTANGTSCSWSVYAPSTVSGIQGRSVNLSCSFTISNGAAHVYRVTWTTSSNNLTRTYAYSSSYLNNNTWGQRASLTGQASLRLQSVTQQDSGLYTCKIRLLSQTSCSLITSNSERRDYTRLVVRVPPSAPRISTSPSGAINRDVVEGTTAYLYCENIGGSGQVTYTWRRGGQVLYGSMESGKNKLTITNIKRYTATYTCTVSNSAGTNSATFTFNVILPPSAPRISTSPSGAINRDVVEGTTAYLYCVNIGGSTPVTYTWRRGGQVLSGTMERGKYKLTITNIKRYTATYTCTVRNVAGTNSASFTFNVILPPSVPRITTSSSGAVNRDIVEDSTAFLYCENVGGSDPVTYTWRRGSQVLSSSTRIGKYMLTITNIKRGAGTFTCSVANTAGTNSATFTFNVLYPSGSALAVSTQVVKVIGNIASLQCRVTQQGNPTVTFRWTKDSASTMIATNTGTLYKSNLQVSDEGTYNCTPVNTAGSGAPASVVLTVNVPPRISPAVPSVMTVRVSQDLRLECTATAKPAASLQWTMSTGAALPSAVFETENPPPTVNGKITTSKSILKWKSGSSASTRKSAGNEVGVKCTAYNGVGNRAEDHSRVVIQYPPGTPKLTISSLSPQINTTVTLTCSVPHAQGGNPATYTYTVKKGSAVISTSHSNIFTMRVYDIRDAVGYACEVRNSVGAGSSPSRTQTIAVVNVPAFIHNPLAPQTITPFYSDPHFKLECIFSGNPTPADDTLVWNKDGAGIVDLTKYTVTTVQVTQSFPYGISVGKKSMITWNKSFGNFSCDSVAEYDGKYQCSVNSGTPEQDMSSEVTVRTKYPPELRGLHNVLVAAKLRDTKTIVCNVCAYPPPKSYTWYFGNETNSRGSGQNLTISDIQINDFGTYICKVINEVGEESIDFELKPDGPPEPPVSMTATEVTSRTIIVKWVPGYDGGYPQFFVVRYKKVSEDDTAYQSLEDIPQGNRQELSAILQNLNASTPYRISIQAKNTRPQLPNASRRIEGDFTTADLPSVVIQSVVYSEEYLTVVWELQKGNPINYTVQYRRAGDAVFRDLATDIPASQNNVTVAISLKEGNYEFRIIAHEGESVPFETQLEPRMFELRTENTVSVAVGVTVAVFILAISSTVVTFFFKRRRRKKTDNELTEEDVTEISEVRIKIPRVREGAYETPQKNIEVTSVYTSLHKDKKTISRVQEGEYEKPQKKIEETSVYTSLHKGKKTVDAVTTYPVAQPCDTEIPRKYVRLIGKIGNGASGRNLKGEIYDLHGKRVWTPVAVKTVKDLEDAAIVEYLLDELKVMQALRPHPNVISLLGSCTGEGGLPMIILEYLPNGNLQSFLRNVRSRNKGVYDNLYGTGSSLTTRDLMGFALDVANGMAHLSSLSILHRDLAARNVLLADGRKCKIAGFGFATNDIENHPYDRKSQGRLPVRWMSPEALFDNKFTTQSDVWAYGVLLWEIVAMGSKPYSGMSAKKVMKALTEGYRMSQPPHCSPDMYNIMLSCWEEKPTARPSFDEITNSWKGLLDYEVLTFEKTEKVTV</sequence>
<evidence type="ECO:0000256" key="16">
    <source>
        <dbReference type="ARBA" id="ARBA00023180"/>
    </source>
</evidence>
<evidence type="ECO:0000313" key="23">
    <source>
        <dbReference type="Proteomes" id="UP000085678"/>
    </source>
</evidence>
<dbReference type="InterPro" id="IPR011009">
    <property type="entry name" value="Kinase-like_dom_sf"/>
</dbReference>
<evidence type="ECO:0000256" key="7">
    <source>
        <dbReference type="ARBA" id="ARBA00022737"/>
    </source>
</evidence>
<feature type="domain" description="Ig-like" evidence="21">
    <location>
        <begin position="47"/>
        <end position="132"/>
    </location>
</feature>
<dbReference type="SMART" id="SM00060">
    <property type="entry name" value="FN3"/>
    <property type="match status" value="2"/>
</dbReference>
<feature type="domain" description="Ig-like" evidence="21">
    <location>
        <begin position="520"/>
        <end position="627"/>
    </location>
</feature>
<dbReference type="InterPro" id="IPR000719">
    <property type="entry name" value="Prot_kinase_dom"/>
</dbReference>
<keyword evidence="9" id="KW-0418">Kinase</keyword>
<dbReference type="GO" id="GO:0005524">
    <property type="term" value="F:ATP binding"/>
    <property type="evidence" value="ECO:0007669"/>
    <property type="project" value="UniProtKB-KW"/>
</dbReference>
<dbReference type="GO" id="GO:0005886">
    <property type="term" value="C:plasma membrane"/>
    <property type="evidence" value="ECO:0007669"/>
    <property type="project" value="TreeGrafter"/>
</dbReference>
<evidence type="ECO:0000313" key="24">
    <source>
        <dbReference type="RefSeq" id="XP_013389402.1"/>
    </source>
</evidence>
<dbReference type="RefSeq" id="XP_013389411.1">
    <property type="nucleotide sequence ID" value="XM_013533957.1"/>
</dbReference>
<keyword evidence="23" id="KW-1185">Reference proteome</keyword>
<dbReference type="SMART" id="SM00406">
    <property type="entry name" value="IGv"/>
    <property type="match status" value="3"/>
</dbReference>
<accession>A0A1S3HV38</accession>
<dbReference type="Pfam" id="PF13927">
    <property type="entry name" value="Ig_3"/>
    <property type="match status" value="5"/>
</dbReference>
<feature type="domain" description="Fibronectin type-III" evidence="22">
    <location>
        <begin position="1035"/>
        <end position="1130"/>
    </location>
</feature>
<dbReference type="PANTHER" id="PTHR24416:SF621">
    <property type="entry name" value="TYROSINE KINASE RECEPTOR CAD96CA"/>
    <property type="match status" value="1"/>
</dbReference>
<comment type="subcellular location">
    <subcellularLocation>
        <location evidence="1">Membrane</location>
        <topology evidence="1">Single-pass type I membrane protein</topology>
    </subcellularLocation>
</comment>
<feature type="domain" description="Ig-like" evidence="21">
    <location>
        <begin position="430"/>
        <end position="515"/>
    </location>
</feature>
<feature type="domain" description="Ig-like" evidence="21">
    <location>
        <begin position="724"/>
        <end position="839"/>
    </location>
</feature>
<dbReference type="InterPro" id="IPR013783">
    <property type="entry name" value="Ig-like_fold"/>
</dbReference>
<keyword evidence="10" id="KW-0067">ATP-binding</keyword>
<evidence type="ECO:0000256" key="2">
    <source>
        <dbReference type="ARBA" id="ARBA00006692"/>
    </source>
</evidence>
<dbReference type="InterPro" id="IPR003599">
    <property type="entry name" value="Ig_sub"/>
</dbReference>
<keyword evidence="6" id="KW-0732">Signal</keyword>
<evidence type="ECO:0000259" key="21">
    <source>
        <dbReference type="PROSITE" id="PS50835"/>
    </source>
</evidence>
<dbReference type="Pfam" id="PF00041">
    <property type="entry name" value="fn3"/>
    <property type="match status" value="1"/>
</dbReference>
<dbReference type="PRINTS" id="PR00109">
    <property type="entry name" value="TYRKINASE"/>
</dbReference>
<evidence type="ECO:0000256" key="3">
    <source>
        <dbReference type="ARBA" id="ARBA00011902"/>
    </source>
</evidence>
<dbReference type="InterPro" id="IPR020635">
    <property type="entry name" value="Tyr_kinase_cat_dom"/>
</dbReference>
<dbReference type="EC" id="2.7.10.1" evidence="3"/>
<dbReference type="Pfam" id="PF13895">
    <property type="entry name" value="Ig_2"/>
    <property type="match status" value="1"/>
</dbReference>
<comment type="catalytic activity">
    <reaction evidence="18">
        <text>L-tyrosyl-[protein] + ATP = O-phospho-L-tyrosyl-[protein] + ADP + H(+)</text>
        <dbReference type="Rhea" id="RHEA:10596"/>
        <dbReference type="Rhea" id="RHEA-COMP:10136"/>
        <dbReference type="Rhea" id="RHEA-COMP:20101"/>
        <dbReference type="ChEBI" id="CHEBI:15378"/>
        <dbReference type="ChEBI" id="CHEBI:30616"/>
        <dbReference type="ChEBI" id="CHEBI:46858"/>
        <dbReference type="ChEBI" id="CHEBI:61978"/>
        <dbReference type="ChEBI" id="CHEBI:456216"/>
        <dbReference type="EC" id="2.7.10.1"/>
    </reaction>
</comment>
<evidence type="ECO:0000313" key="25">
    <source>
        <dbReference type="RefSeq" id="XP_013389411.1"/>
    </source>
</evidence>
<dbReference type="SMART" id="SM00408">
    <property type="entry name" value="IGc2"/>
    <property type="match status" value="7"/>
</dbReference>
<dbReference type="SUPFAM" id="SSF56112">
    <property type="entry name" value="Protein kinase-like (PK-like)"/>
    <property type="match status" value="1"/>
</dbReference>
<evidence type="ECO:0000256" key="5">
    <source>
        <dbReference type="ARBA" id="ARBA00022692"/>
    </source>
</evidence>
<evidence type="ECO:0000256" key="11">
    <source>
        <dbReference type="ARBA" id="ARBA00022989"/>
    </source>
</evidence>
<feature type="domain" description="Ig-like" evidence="21">
    <location>
        <begin position="846"/>
        <end position="923"/>
    </location>
</feature>
<keyword evidence="17" id="KW-0393">Immunoglobulin domain</keyword>
<dbReference type="SMART" id="SM00219">
    <property type="entry name" value="TyrKc"/>
    <property type="match status" value="1"/>
</dbReference>
<keyword evidence="15" id="KW-0675">Receptor</keyword>
<dbReference type="CDD" id="cd00063">
    <property type="entry name" value="FN3"/>
    <property type="match status" value="1"/>
</dbReference>
<dbReference type="GO" id="GO:0043235">
    <property type="term" value="C:receptor complex"/>
    <property type="evidence" value="ECO:0007669"/>
    <property type="project" value="TreeGrafter"/>
</dbReference>
<dbReference type="SUPFAM" id="SSF49265">
    <property type="entry name" value="Fibronectin type III"/>
    <property type="match status" value="1"/>
</dbReference>
<feature type="domain" description="Ig-like" evidence="21">
    <location>
        <begin position="155"/>
        <end position="238"/>
    </location>
</feature>
<keyword evidence="16" id="KW-0325">Glycoprotein</keyword>
<evidence type="ECO:0000256" key="19">
    <source>
        <dbReference type="SAM" id="Phobius"/>
    </source>
</evidence>
<dbReference type="InterPro" id="IPR007110">
    <property type="entry name" value="Ig-like_dom"/>
</dbReference>
<evidence type="ECO:0000256" key="6">
    <source>
        <dbReference type="ARBA" id="ARBA00022729"/>
    </source>
</evidence>
<dbReference type="KEGG" id="lak:106158086"/>
<dbReference type="PROSITE" id="PS50835">
    <property type="entry name" value="IG_LIKE"/>
    <property type="match status" value="9"/>
</dbReference>
<dbReference type="FunFam" id="1.10.510.10:FF:000190">
    <property type="entry name" value="Proto-oncogene tyrosine-protein kinase receptor Ret"/>
    <property type="match status" value="1"/>
</dbReference>
<dbReference type="SUPFAM" id="SSF48726">
    <property type="entry name" value="Immunoglobulin"/>
    <property type="match status" value="9"/>
</dbReference>
<dbReference type="InterPro" id="IPR036179">
    <property type="entry name" value="Ig-like_dom_sf"/>
</dbReference>
<feature type="domain" description="Protein kinase" evidence="20">
    <location>
        <begin position="1265"/>
        <end position="1548"/>
    </location>
</feature>
<evidence type="ECO:0000259" key="22">
    <source>
        <dbReference type="PROSITE" id="PS50853"/>
    </source>
</evidence>
<feature type="transmembrane region" description="Helical" evidence="19">
    <location>
        <begin position="1131"/>
        <end position="1155"/>
    </location>
</feature>
<dbReference type="Gene3D" id="1.10.510.10">
    <property type="entry name" value="Transferase(Phosphotransferase) domain 1"/>
    <property type="match status" value="1"/>
</dbReference>
<dbReference type="InterPro" id="IPR001245">
    <property type="entry name" value="Ser-Thr/Tyr_kinase_cat_dom"/>
</dbReference>
<keyword evidence="4" id="KW-0808">Transferase</keyword>
<keyword evidence="7" id="KW-0677">Repeat</keyword>
<evidence type="ECO:0000256" key="14">
    <source>
        <dbReference type="ARBA" id="ARBA00023157"/>
    </source>
</evidence>
<dbReference type="Pfam" id="PF07714">
    <property type="entry name" value="PK_Tyr_Ser-Thr"/>
    <property type="match status" value="1"/>
</dbReference>
<dbReference type="PROSITE" id="PS50853">
    <property type="entry name" value="FN3"/>
    <property type="match status" value="2"/>
</dbReference>
<dbReference type="RefSeq" id="XP_013389402.1">
    <property type="nucleotide sequence ID" value="XM_013533948.1"/>
</dbReference>
<feature type="domain" description="Ig-like" evidence="21">
    <location>
        <begin position="248"/>
        <end position="331"/>
    </location>
</feature>
<dbReference type="InterPro" id="IPR013106">
    <property type="entry name" value="Ig_V-set"/>
</dbReference>
<dbReference type="Proteomes" id="UP000085678">
    <property type="component" value="Unplaced"/>
</dbReference>
<evidence type="ECO:0000256" key="17">
    <source>
        <dbReference type="ARBA" id="ARBA00023319"/>
    </source>
</evidence>
<comment type="similarity">
    <text evidence="2">Belongs to the protein kinase superfamily. CAMK Ser/Thr protein kinase family.</text>
</comment>
<evidence type="ECO:0000259" key="20">
    <source>
        <dbReference type="PROSITE" id="PS50011"/>
    </source>
</evidence>
<dbReference type="SMART" id="SM00409">
    <property type="entry name" value="IG"/>
    <property type="match status" value="7"/>
</dbReference>
<dbReference type="OrthoDB" id="3030888at2759"/>
<dbReference type="PANTHER" id="PTHR24416">
    <property type="entry name" value="TYROSINE-PROTEIN KINASE RECEPTOR"/>
    <property type="match status" value="1"/>
</dbReference>
<dbReference type="InterPro" id="IPR003598">
    <property type="entry name" value="Ig_sub2"/>
</dbReference>
<evidence type="ECO:0000256" key="10">
    <source>
        <dbReference type="ARBA" id="ARBA00022840"/>
    </source>
</evidence>
<dbReference type="Gene3D" id="3.30.200.20">
    <property type="entry name" value="Phosphorylase Kinase, domain 1"/>
    <property type="match status" value="1"/>
</dbReference>
<evidence type="ECO:0000256" key="4">
    <source>
        <dbReference type="ARBA" id="ARBA00022679"/>
    </source>
</evidence>
<dbReference type="Pfam" id="PF07686">
    <property type="entry name" value="V-set"/>
    <property type="match status" value="1"/>
</dbReference>
<dbReference type="InterPro" id="IPR050122">
    <property type="entry name" value="RTK"/>
</dbReference>
<dbReference type="Gene3D" id="2.60.40.10">
    <property type="entry name" value="Immunoglobulins"/>
    <property type="match status" value="10"/>
</dbReference>
<evidence type="ECO:0000256" key="12">
    <source>
        <dbReference type="ARBA" id="ARBA00023136"/>
    </source>
</evidence>
<keyword evidence="12 19" id="KW-0472">Membrane</keyword>
<evidence type="ECO:0000256" key="13">
    <source>
        <dbReference type="ARBA" id="ARBA00023137"/>
    </source>
</evidence>
<dbReference type="InterPro" id="IPR003961">
    <property type="entry name" value="FN3_dom"/>
</dbReference>
<keyword evidence="13" id="KW-0829">Tyrosine-protein kinase</keyword>
<evidence type="ECO:0000256" key="1">
    <source>
        <dbReference type="ARBA" id="ARBA00004479"/>
    </source>
</evidence>
<dbReference type="InterPro" id="IPR036116">
    <property type="entry name" value="FN3_sf"/>
</dbReference>
<protein>
    <recommendedName>
        <fullName evidence="3">receptor protein-tyrosine kinase</fullName>
        <ecNumber evidence="3">2.7.10.1</ecNumber>
    </recommendedName>
</protein>
<name>A0A1S3HV38_LINAN</name>
<evidence type="ECO:0000256" key="8">
    <source>
        <dbReference type="ARBA" id="ARBA00022741"/>
    </source>
</evidence>
<evidence type="ECO:0000256" key="9">
    <source>
        <dbReference type="ARBA" id="ARBA00022777"/>
    </source>
</evidence>
<dbReference type="InterPro" id="IPR008266">
    <property type="entry name" value="Tyr_kinase_AS"/>
</dbReference>
<evidence type="ECO:0000256" key="18">
    <source>
        <dbReference type="ARBA" id="ARBA00051243"/>
    </source>
</evidence>
<dbReference type="CDD" id="cd00192">
    <property type="entry name" value="PTKc"/>
    <property type="match status" value="1"/>
</dbReference>